<gene>
    <name evidence="1" type="ORF">BSCA_2316</name>
</gene>
<dbReference type="STRING" id="158787.BSCA_2316"/>
<dbReference type="EMBL" id="JGZO01000011">
    <property type="protein sequence ID" value="KFI93938.1"/>
    <property type="molecule type" value="Genomic_DNA"/>
</dbReference>
<sequence length="363" mass="38898">MKLTKAKVAGLVALLAVFLVFGGIAVWRQAQPEPAKPVELTQVNGYLGGEKISLFDDAEFRKLAERQGLRLDYRKAGSLAMMDADRKGMDYLFPSSRAAVEYGKAKGVDTSAGDIVFNSPIVVYTHRQVADALVGSGIMSRSDGGVYTMDMAKAIGAMVADKTWADVGWASGYGQFRIDSTDPVKSNSGNEYAALIANVLNGGQPATAESVARDAASIAAIFSKSGWMETSSEDSFNQFLNLGVGSKPMMVGYESQILDLAVNNPTAWDQVKDDVVIVYPTPTVWSTHVFIPLSANGEAVLRLLTSDDVQRLAWERHGFRAANFTGTSSISRFKVPGTLDQIGAVSELPNNDAMQALIGALSH</sequence>
<comment type="caution">
    <text evidence="1">The sequence shown here is derived from an EMBL/GenBank/DDBJ whole genome shotgun (WGS) entry which is preliminary data.</text>
</comment>
<proteinExistence type="predicted"/>
<name>A0A087DEI8_9BIFI</name>
<dbReference type="GeneID" id="85167178"/>
<reference evidence="1 2" key="1">
    <citation type="submission" date="2014-03" db="EMBL/GenBank/DDBJ databases">
        <title>Genomics of Bifidobacteria.</title>
        <authorList>
            <person name="Ventura M."/>
            <person name="Milani C."/>
            <person name="Lugli G.A."/>
        </authorList>
    </citation>
    <scope>NUCLEOTIDE SEQUENCE [LARGE SCALE GENOMIC DNA]</scope>
    <source>
        <strain evidence="1 2">LMG 21589</strain>
    </source>
</reference>
<protein>
    <recommendedName>
        <fullName evidence="3">Bacterial extracellular solute-binding protein</fullName>
    </recommendedName>
</protein>
<dbReference type="eggNOG" id="COG1613">
    <property type="taxonomic scope" value="Bacteria"/>
</dbReference>
<accession>A0A087DEI8</accession>
<organism evidence="1 2">
    <name type="scientific">Bifidobacterium scardovii</name>
    <dbReference type="NCBI Taxonomy" id="158787"/>
    <lineage>
        <taxon>Bacteria</taxon>
        <taxon>Bacillati</taxon>
        <taxon>Actinomycetota</taxon>
        <taxon>Actinomycetes</taxon>
        <taxon>Bifidobacteriales</taxon>
        <taxon>Bifidobacteriaceae</taxon>
        <taxon>Bifidobacterium</taxon>
    </lineage>
</organism>
<evidence type="ECO:0008006" key="3">
    <source>
        <dbReference type="Google" id="ProtNLM"/>
    </source>
</evidence>
<dbReference type="RefSeq" id="WP_065422480.1">
    <property type="nucleotide sequence ID" value="NZ_CAJPMS010000046.1"/>
</dbReference>
<dbReference type="Proteomes" id="UP000029033">
    <property type="component" value="Unassembled WGS sequence"/>
</dbReference>
<dbReference type="AlphaFoldDB" id="A0A087DEI8"/>
<evidence type="ECO:0000313" key="2">
    <source>
        <dbReference type="Proteomes" id="UP000029033"/>
    </source>
</evidence>
<keyword evidence="2" id="KW-1185">Reference proteome</keyword>
<evidence type="ECO:0000313" key="1">
    <source>
        <dbReference type="EMBL" id="KFI93938.1"/>
    </source>
</evidence>